<keyword evidence="5 13" id="KW-0349">Heme</keyword>
<dbReference type="InterPro" id="IPR036396">
    <property type="entry name" value="Cyt_P450_sf"/>
</dbReference>
<dbReference type="InterPro" id="IPR002401">
    <property type="entry name" value="Cyt_P450_E_grp-I"/>
</dbReference>
<evidence type="ECO:0000256" key="1">
    <source>
        <dbReference type="ARBA" id="ARBA00001971"/>
    </source>
</evidence>
<comment type="pathway">
    <text evidence="3">Secondary metabolite biosynthesis; terpenoid biosynthesis.</text>
</comment>
<evidence type="ECO:0000256" key="7">
    <source>
        <dbReference type="ARBA" id="ARBA00022723"/>
    </source>
</evidence>
<evidence type="ECO:0000256" key="5">
    <source>
        <dbReference type="ARBA" id="ARBA00022617"/>
    </source>
</evidence>
<dbReference type="PRINTS" id="PR00463">
    <property type="entry name" value="EP450I"/>
</dbReference>
<keyword evidence="7 13" id="KW-0479">Metal-binding</keyword>
<dbReference type="GO" id="GO:0016705">
    <property type="term" value="F:oxidoreductase activity, acting on paired donors, with incorporation or reduction of molecular oxygen"/>
    <property type="evidence" value="ECO:0007669"/>
    <property type="project" value="InterPro"/>
</dbReference>
<evidence type="ECO:0000256" key="6">
    <source>
        <dbReference type="ARBA" id="ARBA00022692"/>
    </source>
</evidence>
<evidence type="ECO:0000256" key="2">
    <source>
        <dbReference type="ARBA" id="ARBA00004370"/>
    </source>
</evidence>
<evidence type="ECO:0000256" key="14">
    <source>
        <dbReference type="RuleBase" id="RU000461"/>
    </source>
</evidence>
<dbReference type="Pfam" id="PF00067">
    <property type="entry name" value="p450"/>
    <property type="match status" value="1"/>
</dbReference>
<comment type="caution">
    <text evidence="16">The sequence shown here is derived from an EMBL/GenBank/DDBJ whole genome shotgun (WGS) entry which is preliminary data.</text>
</comment>
<evidence type="ECO:0000256" key="12">
    <source>
        <dbReference type="ARBA" id="ARBA00023136"/>
    </source>
</evidence>
<proteinExistence type="inferred from homology"/>
<evidence type="ECO:0000256" key="3">
    <source>
        <dbReference type="ARBA" id="ARBA00004721"/>
    </source>
</evidence>
<protein>
    <submittedName>
        <fullName evidence="16">Cytochrome p450</fullName>
    </submittedName>
</protein>
<dbReference type="GO" id="GO:0005506">
    <property type="term" value="F:iron ion binding"/>
    <property type="evidence" value="ECO:0007669"/>
    <property type="project" value="InterPro"/>
</dbReference>
<keyword evidence="6 15" id="KW-0812">Transmembrane</keyword>
<keyword evidence="17" id="KW-1185">Reference proteome</keyword>
<name>V2XQR7_MONRO</name>
<evidence type="ECO:0000256" key="10">
    <source>
        <dbReference type="ARBA" id="ARBA00023004"/>
    </source>
</evidence>
<dbReference type="PANTHER" id="PTHR24305:SF166">
    <property type="entry name" value="CYTOCHROME P450 12A4, MITOCHONDRIAL-RELATED"/>
    <property type="match status" value="1"/>
</dbReference>
<dbReference type="EMBL" id="AWSO01000111">
    <property type="protein sequence ID" value="ESK95176.1"/>
    <property type="molecule type" value="Genomic_DNA"/>
</dbReference>
<organism evidence="16 17">
    <name type="scientific">Moniliophthora roreri (strain MCA 2997)</name>
    <name type="common">Cocoa frosty pod rot fungus</name>
    <name type="synonym">Crinipellis roreri</name>
    <dbReference type="NCBI Taxonomy" id="1381753"/>
    <lineage>
        <taxon>Eukaryota</taxon>
        <taxon>Fungi</taxon>
        <taxon>Dikarya</taxon>
        <taxon>Basidiomycota</taxon>
        <taxon>Agaricomycotina</taxon>
        <taxon>Agaricomycetes</taxon>
        <taxon>Agaricomycetidae</taxon>
        <taxon>Agaricales</taxon>
        <taxon>Marasmiineae</taxon>
        <taxon>Marasmiaceae</taxon>
        <taxon>Moniliophthora</taxon>
    </lineage>
</organism>
<comment type="similarity">
    <text evidence="4 14">Belongs to the cytochrome P450 family.</text>
</comment>
<dbReference type="AlphaFoldDB" id="V2XQR7"/>
<evidence type="ECO:0000313" key="17">
    <source>
        <dbReference type="Proteomes" id="UP000017559"/>
    </source>
</evidence>
<feature type="binding site" description="axial binding residue" evidence="13">
    <location>
        <position position="511"/>
    </location>
    <ligand>
        <name>heme</name>
        <dbReference type="ChEBI" id="CHEBI:30413"/>
    </ligand>
    <ligandPart>
        <name>Fe</name>
        <dbReference type="ChEBI" id="CHEBI:18248"/>
    </ligandPart>
</feature>
<keyword evidence="9 14" id="KW-0560">Oxidoreductase</keyword>
<dbReference type="HOGENOM" id="CLU_001570_5_11_1"/>
<sequence>MRAPSLEDALKARDFIAQVTSIMLPFTNIVQVVLSVAISYVAWNILKRRSAYAIINKIPGPRARSWLKGHLSQVFALDSWDFHDMMRQKYGPTSTFSSLFGEKYIYTFDPTAMHHVLIKDQYTFEEQPAFILTNKLLFGDGLLSTLGEHHRKQRKLLNPVFSVAHMREMLPTFNEIALKVRDSLARKVQDGPHEVDLLSWMSRTALELVGQSGLGYSFDTLTDEEYAHPYTKALKGLLTMTAVTFLPRTYVLPWLMEFVPPQVLRTLSFYWPSANLHRGRDQADYMWQLSTEIYQEKVRALKRGDEGVVEQIGKGKDILSVLINENMKASDEDRLSEDELIGQMSTLIFAAMDTTSNALARTLLLLAEHPSVQTRLREELVRARENNDGNDLGYDVLVSLPYLDCVCRETLRIYPPVPRLLRTAVKDTVLPLATPVTGTDGSLIKEIPIPAHTNVHISILGSNRNTALWGPDALEWKPERWLEPLPNTVSEARIPGVYSHLMTFNGGGRSCIGFKFSQLEMKVVLAHFVETFEFAPSGRQVHWQYAPVTNPFVREEGKVHLKLPLKMSLVKKA</sequence>
<dbReference type="PANTHER" id="PTHR24305">
    <property type="entry name" value="CYTOCHROME P450"/>
    <property type="match status" value="1"/>
</dbReference>
<dbReference type="Proteomes" id="UP000017559">
    <property type="component" value="Unassembled WGS sequence"/>
</dbReference>
<dbReference type="PRINTS" id="PR00385">
    <property type="entry name" value="P450"/>
</dbReference>
<dbReference type="CDD" id="cd11069">
    <property type="entry name" value="CYP_FUM15-like"/>
    <property type="match status" value="1"/>
</dbReference>
<keyword evidence="8 15" id="KW-1133">Transmembrane helix</keyword>
<comment type="subcellular location">
    <subcellularLocation>
        <location evidence="2">Membrane</location>
    </subcellularLocation>
</comment>
<dbReference type="PROSITE" id="PS00086">
    <property type="entry name" value="CYTOCHROME_P450"/>
    <property type="match status" value="1"/>
</dbReference>
<dbReference type="GO" id="GO:0016020">
    <property type="term" value="C:membrane"/>
    <property type="evidence" value="ECO:0007669"/>
    <property type="project" value="UniProtKB-SubCell"/>
</dbReference>
<keyword evidence="12 15" id="KW-0472">Membrane</keyword>
<evidence type="ECO:0000256" key="4">
    <source>
        <dbReference type="ARBA" id="ARBA00010617"/>
    </source>
</evidence>
<dbReference type="OrthoDB" id="1470350at2759"/>
<dbReference type="InterPro" id="IPR001128">
    <property type="entry name" value="Cyt_P450"/>
</dbReference>
<gene>
    <name evidence="16" type="ORF">Moror_13811</name>
</gene>
<reference evidence="16 17" key="1">
    <citation type="journal article" date="2014" name="BMC Genomics">
        <title>Genome and secretome analysis of the hemibiotrophic fungal pathogen, Moniliophthora roreri, which causes frosty pod rot disease of cacao: mechanisms of the biotrophic and necrotrophic phases.</title>
        <authorList>
            <person name="Meinhardt L.W."/>
            <person name="Costa G.G.L."/>
            <person name="Thomazella D.P.T."/>
            <person name="Teixeira P.J.P.L."/>
            <person name="Carazzolle M.F."/>
            <person name="Schuster S.C."/>
            <person name="Carlson J.E."/>
            <person name="Guiltinan M.J."/>
            <person name="Mieczkowski P."/>
            <person name="Farmer A."/>
            <person name="Ramaraj T."/>
            <person name="Crozier J."/>
            <person name="Davis R.E."/>
            <person name="Shao J."/>
            <person name="Melnick R.L."/>
            <person name="Pereira G.A.G."/>
            <person name="Bailey B.A."/>
        </authorList>
    </citation>
    <scope>NUCLEOTIDE SEQUENCE [LARGE SCALE GENOMIC DNA]</scope>
    <source>
        <strain evidence="16 17">MCA 2997</strain>
    </source>
</reference>
<dbReference type="InterPro" id="IPR050121">
    <property type="entry name" value="Cytochrome_P450_monoxygenase"/>
</dbReference>
<evidence type="ECO:0000256" key="8">
    <source>
        <dbReference type="ARBA" id="ARBA00022989"/>
    </source>
</evidence>
<dbReference type="Gene3D" id="1.10.630.10">
    <property type="entry name" value="Cytochrome P450"/>
    <property type="match status" value="1"/>
</dbReference>
<comment type="cofactor">
    <cofactor evidence="1 13">
        <name>heme</name>
        <dbReference type="ChEBI" id="CHEBI:30413"/>
    </cofactor>
</comment>
<feature type="transmembrane region" description="Helical" evidence="15">
    <location>
        <begin position="21"/>
        <end position="43"/>
    </location>
</feature>
<keyword evidence="11 14" id="KW-0503">Monooxygenase</keyword>
<dbReference type="GO" id="GO:0020037">
    <property type="term" value="F:heme binding"/>
    <property type="evidence" value="ECO:0007669"/>
    <property type="project" value="InterPro"/>
</dbReference>
<keyword evidence="10 13" id="KW-0408">Iron</keyword>
<dbReference type="GO" id="GO:0004497">
    <property type="term" value="F:monooxygenase activity"/>
    <property type="evidence" value="ECO:0007669"/>
    <property type="project" value="UniProtKB-KW"/>
</dbReference>
<evidence type="ECO:0000256" key="13">
    <source>
        <dbReference type="PIRSR" id="PIRSR602401-1"/>
    </source>
</evidence>
<dbReference type="InterPro" id="IPR017972">
    <property type="entry name" value="Cyt_P450_CS"/>
</dbReference>
<evidence type="ECO:0000313" key="16">
    <source>
        <dbReference type="EMBL" id="ESK95176.1"/>
    </source>
</evidence>
<evidence type="ECO:0000256" key="9">
    <source>
        <dbReference type="ARBA" id="ARBA00023002"/>
    </source>
</evidence>
<accession>V2XQR7</accession>
<evidence type="ECO:0000256" key="11">
    <source>
        <dbReference type="ARBA" id="ARBA00023033"/>
    </source>
</evidence>
<dbReference type="SUPFAM" id="SSF48264">
    <property type="entry name" value="Cytochrome P450"/>
    <property type="match status" value="1"/>
</dbReference>
<dbReference type="KEGG" id="mrr:Moror_13811"/>
<evidence type="ECO:0000256" key="15">
    <source>
        <dbReference type="SAM" id="Phobius"/>
    </source>
</evidence>